<evidence type="ECO:0000259" key="10">
    <source>
        <dbReference type="PROSITE" id="PS50125"/>
    </source>
</evidence>
<dbReference type="GO" id="GO:0009190">
    <property type="term" value="P:cyclic nucleotide biosynthetic process"/>
    <property type="evidence" value="ECO:0007669"/>
    <property type="project" value="InterPro"/>
</dbReference>
<dbReference type="PROSITE" id="PS50112">
    <property type="entry name" value="PAS"/>
    <property type="match status" value="1"/>
</dbReference>
<dbReference type="InterPro" id="IPR057352">
    <property type="entry name" value="TPR_TmcB/C"/>
</dbReference>
<organism evidence="12">
    <name type="scientific">Naegleria gruberi</name>
    <name type="common">Amoeba</name>
    <dbReference type="NCBI Taxonomy" id="5762"/>
    <lineage>
        <taxon>Eukaryota</taxon>
        <taxon>Discoba</taxon>
        <taxon>Heterolobosea</taxon>
        <taxon>Tetramitia</taxon>
        <taxon>Eutetramitia</taxon>
        <taxon>Vahlkampfiidae</taxon>
        <taxon>Naegleria</taxon>
    </lineage>
</organism>
<evidence type="ECO:0000256" key="5">
    <source>
        <dbReference type="ARBA" id="ARBA00023136"/>
    </source>
</evidence>
<dbReference type="PANTHER" id="PTHR11920">
    <property type="entry name" value="GUANYLYL CYCLASE"/>
    <property type="match status" value="1"/>
</dbReference>
<dbReference type="SMART" id="SM00044">
    <property type="entry name" value="CYCc"/>
    <property type="match status" value="1"/>
</dbReference>
<dbReference type="PANTHER" id="PTHR11920:SF335">
    <property type="entry name" value="GUANYLATE CYCLASE"/>
    <property type="match status" value="1"/>
</dbReference>
<proteinExistence type="inferred from homology"/>
<evidence type="ECO:0000256" key="4">
    <source>
        <dbReference type="ARBA" id="ARBA00022989"/>
    </source>
</evidence>
<dbReference type="eggNOG" id="KOG1023">
    <property type="taxonomic scope" value="Eukaryota"/>
</dbReference>
<dbReference type="GeneID" id="8858016"/>
<dbReference type="InterPro" id="IPR035965">
    <property type="entry name" value="PAS-like_dom_sf"/>
</dbReference>
<feature type="transmembrane region" description="Helical" evidence="8">
    <location>
        <begin position="289"/>
        <end position="307"/>
    </location>
</feature>
<accession>D2VYJ0</accession>
<evidence type="ECO:0000256" key="7">
    <source>
        <dbReference type="RuleBase" id="RU000405"/>
    </source>
</evidence>
<evidence type="ECO:0000313" key="12">
    <source>
        <dbReference type="Proteomes" id="UP000006671"/>
    </source>
</evidence>
<sequence>MRSSIAGASFIGSDSSQNSESIVSESASSLQVKVRTEFLSFVFTAQNTSRRHGTRTFVMTLTLYILLFWSFIWMPLLSPHHFNFGVWGSWIFTVLNYTTSLSLDLIPYDGAIALASISMFFVLFALGAFALTIRAVRSTSKFIPYVKYVFHISLFALLILSAPMTYIFTSFVDCDYGYNTNNLVQQQGSTSVAVGSLLSNSTTTTTSYLNRFDSVTCFETRNIVMMALSLIFIVLLQVEALLTVIMLPNSHPLSTTPMIGDSAILPLLGVICNILGMLVHFLIPANYAFIRSIVHLVCSFILLVLLFKIFPMMRRFENSIVAGVISARIGASIGGLVTSLANPTNDNVMGVGLSMMTLALVVLLGILGGVIAEIYSRIIVKKLRKKFITAIQDKNIEREALNIYQQLEDDGNLSKMDMYMRFTMGVEVMLKDEEENADLMFIISFIRAISSQKGFSDQNILNSSACIAAYFMGEELNASTFALALLKKAIKQRPNLYMRFLLGQRLKEVETSTTEGIRGQKNAIDLKATFSKIEKSMLEITSLHRHFWKEQMQEIVNYEKIESIASRNAVLIEECDNMFNSLLSLYYNDKTVLRMYANYLENIKFNKDLASEYFNEAMTLEEDEGNFQKRGAAFKAKLARKNRVHPDSNSVGTAETVDNSRKLIQASVNAINFTVENPQSFSQMNYETMSSIEDSFDNFNGIENTVSGEQKREMVFRNALSVPAPRNIQMTIFFLFAGLGFAFLIAGIVIALNFSDVVTLNVINVIDACSPIAALSNMLVTVRAYQSTVNLMNSTSSSIPKTMTSEMFLSPKLLKQNIVKLRQILVNLQQKAYDAKFNPSVYSHYHEFYYPFYVPKMQSDATMETKFYNETMAENVTITDITNVLVKLSDQMVNSGDDQLMNSLNSYGFMLMYRNQETITYAYQKFCRVFTDSAKEDALRINDTFTIFTSVVLAFYVVYATIYLLYSRFELSTMKQQIKLIHTHVSKNEVGKLFHDLGKKVGDEVSIHIPKTSILKPKNIFIIIGIFVMIAVSVSLGIFLKETLGNSKYSFESYITMEDGFDAMAFLQRLSFNVAEQFYHSSTNMLNNYGLDEIPILAESDIKVLRTNFDYVVFKLRYFWNLCMYGSAVKAYETLVVGMFPETDHMIRGDLNCTIESVSSIYNAMVIPKGYKPDNYTQCDFGIDYMVQDTILKSSRIIEDLVATTKTSNYQDLLVILQEFYAVAFLANTASFKLIDFSLIFAVKSSTPMVTQITALAIVGFTVNLIGCVIMYYFLRIHWKNVFSLRSLFNYLSIETFENNEQLRNYALYHSLSDGALSRLFVKKRNVGGEDAKVRNILNAAVDGVILCSHRGDIEIFNPAAQRMFGNQQEDVIGKLLFTLLCPQHHDEIRKAVDSMKQTVTEFDPKGESFDVECIRKNQTTFPAKMNIFVTLFEKKPIITCFIKDITSEKKHNALLAEEKKNSETLLLNILPGAVAAKLKNGTSLIAEKFADITCFFSDMVGFTSLSSKLAPNELVQMLNQIVMGFDDLTDRYHLEKIKTIGDAYFAAGGLHDLNAQSDHPERVLKFAIDTFGVIRSFNSNFRKGRFEEQVNIRIGINTGPVVAGVIGRKKFAYDLWGDSINTASRMESNSKPGRIQVSRSTYERVYDLGFSFEERMIEVKGKGMTQTYLLSAKHHESAVLTSEELNANADNFIGEDVSSEIQPEDETLH</sequence>
<evidence type="ECO:0000256" key="3">
    <source>
        <dbReference type="ARBA" id="ARBA00022741"/>
    </source>
</evidence>
<keyword evidence="3" id="KW-0547">Nucleotide-binding</keyword>
<dbReference type="InterPro" id="IPR029787">
    <property type="entry name" value="Nucleotide_cyclase"/>
</dbReference>
<evidence type="ECO:0000256" key="8">
    <source>
        <dbReference type="SAM" id="Phobius"/>
    </source>
</evidence>
<dbReference type="InterPro" id="IPR000014">
    <property type="entry name" value="PAS"/>
</dbReference>
<feature type="domain" description="Guanylate cyclase" evidence="10">
    <location>
        <begin position="1494"/>
        <end position="1628"/>
    </location>
</feature>
<feature type="transmembrane region" description="Helical" evidence="8">
    <location>
        <begin position="353"/>
        <end position="375"/>
    </location>
</feature>
<feature type="transmembrane region" description="Helical" evidence="8">
    <location>
        <begin position="319"/>
        <end position="341"/>
    </location>
</feature>
<dbReference type="OMA" id="ETITYAY"/>
<feature type="transmembrane region" description="Helical" evidence="8">
    <location>
        <begin position="148"/>
        <end position="168"/>
    </location>
</feature>
<name>D2VYJ0_NAEGR</name>
<evidence type="ECO:0000256" key="2">
    <source>
        <dbReference type="ARBA" id="ARBA00022692"/>
    </source>
</evidence>
<keyword evidence="12" id="KW-1185">Reference proteome</keyword>
<evidence type="ECO:0000256" key="6">
    <source>
        <dbReference type="ARBA" id="ARBA00023239"/>
    </source>
</evidence>
<reference evidence="11 12" key="1">
    <citation type="journal article" date="2010" name="Cell">
        <title>The genome of Naegleria gruberi illuminates early eukaryotic versatility.</title>
        <authorList>
            <person name="Fritz-Laylin L.K."/>
            <person name="Prochnik S.E."/>
            <person name="Ginger M.L."/>
            <person name="Dacks J.B."/>
            <person name="Carpenter M.L."/>
            <person name="Field M.C."/>
            <person name="Kuo A."/>
            <person name="Paredez A."/>
            <person name="Chapman J."/>
            <person name="Pham J."/>
            <person name="Shu S."/>
            <person name="Neupane R."/>
            <person name="Cipriano M."/>
            <person name="Mancuso J."/>
            <person name="Tu H."/>
            <person name="Salamov A."/>
            <person name="Lindquist E."/>
            <person name="Shapiro H."/>
            <person name="Lucas S."/>
            <person name="Grigoriev I.V."/>
            <person name="Cande W.Z."/>
            <person name="Fulton C."/>
            <person name="Rokhsar D.S."/>
            <person name="Dawson S.C."/>
        </authorList>
    </citation>
    <scope>NUCLEOTIDE SEQUENCE [LARGE SCALE GENOMIC DNA]</scope>
    <source>
        <strain evidence="11 12">NEG-M</strain>
    </source>
</reference>
<dbReference type="Proteomes" id="UP000006671">
    <property type="component" value="Unassembled WGS sequence"/>
</dbReference>
<dbReference type="Gene3D" id="3.30.70.1230">
    <property type="entry name" value="Nucleotide cyclase"/>
    <property type="match status" value="1"/>
</dbReference>
<feature type="transmembrane region" description="Helical" evidence="8">
    <location>
        <begin position="56"/>
        <end position="76"/>
    </location>
</feature>
<dbReference type="InterPro" id="IPR001054">
    <property type="entry name" value="A/G_cyclase"/>
</dbReference>
<gene>
    <name evidence="11" type="ORF">NAEGRDRAFT_74138</name>
</gene>
<dbReference type="CDD" id="cd00130">
    <property type="entry name" value="PAS"/>
    <property type="match status" value="1"/>
</dbReference>
<dbReference type="SMART" id="SM00091">
    <property type="entry name" value="PAS"/>
    <property type="match status" value="1"/>
</dbReference>
<dbReference type="NCBIfam" id="TIGR00229">
    <property type="entry name" value="sensory_box"/>
    <property type="match status" value="1"/>
</dbReference>
<dbReference type="InParanoid" id="D2VYJ0"/>
<dbReference type="VEuPathDB" id="AmoebaDB:NAEGRDRAFT_74138"/>
<keyword evidence="5 8" id="KW-0472">Membrane</keyword>
<feature type="transmembrane region" description="Helical" evidence="8">
    <location>
        <begin position="732"/>
        <end position="754"/>
    </location>
</feature>
<dbReference type="InterPro" id="IPR050401">
    <property type="entry name" value="Cyclic_nucleotide_synthase"/>
</dbReference>
<dbReference type="InterPro" id="IPR018297">
    <property type="entry name" value="A/G_cyclase_CS"/>
</dbReference>
<dbReference type="GO" id="GO:0016849">
    <property type="term" value="F:phosphorus-oxygen lyase activity"/>
    <property type="evidence" value="ECO:0007669"/>
    <property type="project" value="InterPro"/>
</dbReference>
<dbReference type="OrthoDB" id="10261484at2759"/>
<dbReference type="Pfam" id="PF25474">
    <property type="entry name" value="TPR_TmcB"/>
    <property type="match status" value="1"/>
</dbReference>
<feature type="domain" description="PAS" evidence="9">
    <location>
        <begin position="1330"/>
        <end position="1403"/>
    </location>
</feature>
<comment type="similarity">
    <text evidence="7">Belongs to the adenylyl cyclase class-4/guanylyl cyclase family.</text>
</comment>
<feature type="transmembrane region" description="Helical" evidence="8">
    <location>
        <begin position="259"/>
        <end position="283"/>
    </location>
</feature>
<dbReference type="SUPFAM" id="SSF55073">
    <property type="entry name" value="Nucleotide cyclase"/>
    <property type="match status" value="1"/>
</dbReference>
<dbReference type="Pfam" id="PF00211">
    <property type="entry name" value="Guanylate_cyc"/>
    <property type="match status" value="1"/>
</dbReference>
<keyword evidence="6 7" id="KW-0456">Lyase</keyword>
<dbReference type="RefSeq" id="XP_002670865.1">
    <property type="nucleotide sequence ID" value="XM_002670819.1"/>
</dbReference>
<feature type="transmembrane region" description="Helical" evidence="8">
    <location>
        <begin position="945"/>
        <end position="966"/>
    </location>
</feature>
<keyword evidence="2 8" id="KW-0812">Transmembrane</keyword>
<dbReference type="CDD" id="cd07302">
    <property type="entry name" value="CHD"/>
    <property type="match status" value="1"/>
</dbReference>
<dbReference type="Gene3D" id="3.30.450.20">
    <property type="entry name" value="PAS domain"/>
    <property type="match status" value="1"/>
</dbReference>
<feature type="transmembrane region" description="Helical" evidence="8">
    <location>
        <begin position="111"/>
        <end position="136"/>
    </location>
</feature>
<dbReference type="Pfam" id="PF13426">
    <property type="entry name" value="PAS_9"/>
    <property type="match status" value="1"/>
</dbReference>
<feature type="transmembrane region" description="Helical" evidence="8">
    <location>
        <begin position="223"/>
        <end position="247"/>
    </location>
</feature>
<comment type="subcellular location">
    <subcellularLocation>
        <location evidence="1">Membrane</location>
    </subcellularLocation>
</comment>
<evidence type="ECO:0000259" key="9">
    <source>
        <dbReference type="PROSITE" id="PS50112"/>
    </source>
</evidence>
<evidence type="ECO:0000256" key="1">
    <source>
        <dbReference type="ARBA" id="ARBA00004370"/>
    </source>
</evidence>
<dbReference type="EMBL" id="GG738911">
    <property type="protein sequence ID" value="EFC38121.1"/>
    <property type="molecule type" value="Genomic_DNA"/>
</dbReference>
<dbReference type="SUPFAM" id="SSF55785">
    <property type="entry name" value="PYP-like sensor domain (PAS domain)"/>
    <property type="match status" value="1"/>
</dbReference>
<keyword evidence="4 8" id="KW-1133">Transmembrane helix</keyword>
<dbReference type="GO" id="GO:0035556">
    <property type="term" value="P:intracellular signal transduction"/>
    <property type="evidence" value="ECO:0007669"/>
    <property type="project" value="InterPro"/>
</dbReference>
<dbReference type="KEGG" id="ngr:NAEGRDRAFT_74138"/>
<evidence type="ECO:0000313" key="11">
    <source>
        <dbReference type="EMBL" id="EFC38121.1"/>
    </source>
</evidence>
<feature type="transmembrane region" description="Helical" evidence="8">
    <location>
        <begin position="1255"/>
        <end position="1275"/>
    </location>
</feature>
<feature type="transmembrane region" description="Helical" evidence="8">
    <location>
        <begin position="1020"/>
        <end position="1040"/>
    </location>
</feature>
<dbReference type="GO" id="GO:0000166">
    <property type="term" value="F:nucleotide binding"/>
    <property type="evidence" value="ECO:0007669"/>
    <property type="project" value="UniProtKB-KW"/>
</dbReference>
<protein>
    <submittedName>
        <fullName evidence="11">Predicted protein</fullName>
    </submittedName>
</protein>
<dbReference type="PROSITE" id="PS50125">
    <property type="entry name" value="GUANYLATE_CYCLASE_2"/>
    <property type="match status" value="1"/>
</dbReference>
<dbReference type="GO" id="GO:0016020">
    <property type="term" value="C:membrane"/>
    <property type="evidence" value="ECO:0007669"/>
    <property type="project" value="UniProtKB-SubCell"/>
</dbReference>
<dbReference type="PROSITE" id="PS00452">
    <property type="entry name" value="GUANYLATE_CYCLASE_1"/>
    <property type="match status" value="1"/>
</dbReference>